<name>A0A168GLP4_CORDF</name>
<sequence length="195" mass="21638">MSGLTYNVSYSICANKGVSPEQRLTRTELWQGVKHGACHPEDFAAHVQSCNVLPGGTPNAFAREIIIGDGGIHAKKGKSMIQDVFLQDNLYLLATVRETGHKTTMMVGYGCDSASQEKEELDPYLTLFYELVVPKDSSPVPGSKEESDLISEYRGLAKNLCHETVRLIRLWKEDGSLQDRAELGSKFHKPKKPLE</sequence>
<comment type="caution">
    <text evidence="1">The sequence shown here is derived from an EMBL/GenBank/DDBJ whole genome shotgun (WGS) entry which is preliminary data.</text>
</comment>
<dbReference type="InterPro" id="IPR015075">
    <property type="entry name" value="AtaL"/>
</dbReference>
<dbReference type="Pfam" id="PF08982">
    <property type="entry name" value="AtaL"/>
    <property type="match status" value="1"/>
</dbReference>
<dbReference type="Gene3D" id="3.30.530.20">
    <property type="match status" value="1"/>
</dbReference>
<evidence type="ECO:0000313" key="2">
    <source>
        <dbReference type="Proteomes" id="UP000076881"/>
    </source>
</evidence>
<dbReference type="AlphaFoldDB" id="A0A168GLP4"/>
<dbReference type="SUPFAM" id="SSF55961">
    <property type="entry name" value="Bet v1-like"/>
    <property type="match status" value="1"/>
</dbReference>
<gene>
    <name evidence="1" type="ORF">LEL_06330</name>
</gene>
<dbReference type="Proteomes" id="UP000076881">
    <property type="component" value="Unassembled WGS sequence"/>
</dbReference>
<dbReference type="OrthoDB" id="2320332at2759"/>
<protein>
    <submittedName>
        <fullName evidence="1">Uncharacterized protein</fullName>
    </submittedName>
</protein>
<proteinExistence type="predicted"/>
<dbReference type="STRING" id="1081108.A0A168GLP4"/>
<accession>A0A168GLP4</accession>
<keyword evidence="2" id="KW-1185">Reference proteome</keyword>
<dbReference type="InterPro" id="IPR023393">
    <property type="entry name" value="START-like_dom_sf"/>
</dbReference>
<reference evidence="1 2" key="1">
    <citation type="journal article" date="2016" name="Genome Biol. Evol.">
        <title>Divergent and convergent evolution of fungal pathogenicity.</title>
        <authorList>
            <person name="Shang Y."/>
            <person name="Xiao G."/>
            <person name="Zheng P."/>
            <person name="Cen K."/>
            <person name="Zhan S."/>
            <person name="Wang C."/>
        </authorList>
    </citation>
    <scope>NUCLEOTIDE SEQUENCE [LARGE SCALE GENOMIC DNA]</scope>
    <source>
        <strain evidence="1 2">RCEF 1005</strain>
    </source>
</reference>
<organism evidence="1 2">
    <name type="scientific">Akanthomyces lecanii RCEF 1005</name>
    <dbReference type="NCBI Taxonomy" id="1081108"/>
    <lineage>
        <taxon>Eukaryota</taxon>
        <taxon>Fungi</taxon>
        <taxon>Dikarya</taxon>
        <taxon>Ascomycota</taxon>
        <taxon>Pezizomycotina</taxon>
        <taxon>Sordariomycetes</taxon>
        <taxon>Hypocreomycetidae</taxon>
        <taxon>Hypocreales</taxon>
        <taxon>Cordycipitaceae</taxon>
        <taxon>Akanthomyces</taxon>
        <taxon>Cordyceps confragosa</taxon>
    </lineage>
</organism>
<evidence type="ECO:0000313" key="1">
    <source>
        <dbReference type="EMBL" id="OAA76646.1"/>
    </source>
</evidence>
<dbReference type="EMBL" id="AZHF01000004">
    <property type="protein sequence ID" value="OAA76646.1"/>
    <property type="molecule type" value="Genomic_DNA"/>
</dbReference>